<accession>A0ABU0XC70</accession>
<keyword evidence="1" id="KW-0472">Membrane</keyword>
<dbReference type="Gene3D" id="2.160.20.80">
    <property type="entry name" value="E3 ubiquitin-protein ligase SopA"/>
    <property type="match status" value="1"/>
</dbReference>
<feature type="transmembrane region" description="Helical" evidence="1">
    <location>
        <begin position="78"/>
        <end position="100"/>
    </location>
</feature>
<keyword evidence="1" id="KW-0812">Transmembrane</keyword>
<reference evidence="2 3" key="1">
    <citation type="submission" date="2017-06" db="EMBL/GenBank/DDBJ databases">
        <title>Cultured bacterium strain Saccharothrix yanglingensis Hhs.015.</title>
        <authorList>
            <person name="Xia Y."/>
        </authorList>
    </citation>
    <scope>NUCLEOTIDE SEQUENCE [LARGE SCALE GENOMIC DNA]</scope>
    <source>
        <strain evidence="2 3">Hhs.015</strain>
    </source>
</reference>
<evidence type="ECO:0000313" key="3">
    <source>
        <dbReference type="Proteomes" id="UP001225605"/>
    </source>
</evidence>
<dbReference type="Proteomes" id="UP001225605">
    <property type="component" value="Unassembled WGS sequence"/>
</dbReference>
<evidence type="ECO:0008006" key="4">
    <source>
        <dbReference type="Google" id="ProtNLM"/>
    </source>
</evidence>
<dbReference type="RefSeq" id="WP_306750503.1">
    <property type="nucleotide sequence ID" value="NZ_NSDM01000023.1"/>
</dbReference>
<keyword evidence="1" id="KW-1133">Transmembrane helix</keyword>
<gene>
    <name evidence="2" type="ORF">CKY47_33825</name>
</gene>
<dbReference type="InterPro" id="IPR001646">
    <property type="entry name" value="5peptide_repeat"/>
</dbReference>
<evidence type="ECO:0000313" key="2">
    <source>
        <dbReference type="EMBL" id="MDQ2588839.1"/>
    </source>
</evidence>
<organism evidence="2 3">
    <name type="scientific">Saccharothrix yanglingensis</name>
    <dbReference type="NCBI Taxonomy" id="659496"/>
    <lineage>
        <taxon>Bacteria</taxon>
        <taxon>Bacillati</taxon>
        <taxon>Actinomycetota</taxon>
        <taxon>Actinomycetes</taxon>
        <taxon>Pseudonocardiales</taxon>
        <taxon>Pseudonocardiaceae</taxon>
        <taxon>Saccharothrix</taxon>
    </lineage>
</organism>
<keyword evidence="3" id="KW-1185">Reference proteome</keyword>
<proteinExistence type="predicted"/>
<evidence type="ECO:0000256" key="1">
    <source>
        <dbReference type="SAM" id="Phobius"/>
    </source>
</evidence>
<dbReference type="Pfam" id="PF13576">
    <property type="entry name" value="Pentapeptide_3"/>
    <property type="match status" value="1"/>
</dbReference>
<sequence length="377" mass="38908">MAGGAAFGSAKPVGAGAVDAGAAGAGGAGAADVVSDVVAGVRGGGVCAGSALRAGAGRGVGPEAVTGRAPPDAGGGGMIGGMSSWLVPVAVVLVVVWVGVRHVRMVRAEALLAEHARRRVGPEAVAPSPVSVWREANRLFRAGEAEGLLLLAEIGRQVPRRRQDVVDTWLAALRGGVARGLDASWRRDVQRELVGHLRPGEDFWPGMDVVAPGAILVDFDLSGCRVGRVDLTGAVFVGDARFAATTVTGDASFAAARFLRHAVFTDVLFARSATFALAVFAGNVSLRSAQVARSLVVTRAKVSGRAEFSGAEVTGSADFRHVRFGGRALFADVVFQQDARFGHAWFRGRTDVGSALIGEEAEFDHARFGRRVPAAEG</sequence>
<protein>
    <recommendedName>
        <fullName evidence="4">Pentapeptide repeat-containing protein</fullName>
    </recommendedName>
</protein>
<name>A0ABU0XC70_9PSEU</name>
<dbReference type="EMBL" id="NSDM01000023">
    <property type="protein sequence ID" value="MDQ2588839.1"/>
    <property type="molecule type" value="Genomic_DNA"/>
</dbReference>
<comment type="caution">
    <text evidence="2">The sequence shown here is derived from an EMBL/GenBank/DDBJ whole genome shotgun (WGS) entry which is preliminary data.</text>
</comment>